<keyword evidence="2" id="KW-0808">Transferase</keyword>
<dbReference type="SUPFAM" id="SSF55729">
    <property type="entry name" value="Acyl-CoA N-acyltransferases (Nat)"/>
    <property type="match status" value="1"/>
</dbReference>
<accession>A0A2H3NQD6</accession>
<comment type="caution">
    <text evidence="2">The sequence shown here is derived from an EMBL/GenBank/DDBJ whole genome shotgun (WGS) entry which is preliminary data.</text>
</comment>
<gene>
    <name evidence="2" type="ORF">CRI93_01625</name>
</gene>
<dbReference type="PANTHER" id="PTHR31435:SF9">
    <property type="entry name" value="PROTEIN NATD1"/>
    <property type="match status" value="1"/>
</dbReference>
<dbReference type="OrthoDB" id="9793389at2"/>
<organism evidence="2 3">
    <name type="scientific">Longimonas halophila</name>
    <dbReference type="NCBI Taxonomy" id="1469170"/>
    <lineage>
        <taxon>Bacteria</taxon>
        <taxon>Pseudomonadati</taxon>
        <taxon>Rhodothermota</taxon>
        <taxon>Rhodothermia</taxon>
        <taxon>Rhodothermales</taxon>
        <taxon>Salisaetaceae</taxon>
        <taxon>Longimonas</taxon>
    </lineage>
</organism>
<dbReference type="Pfam" id="PF14542">
    <property type="entry name" value="Acetyltransf_CG"/>
    <property type="match status" value="1"/>
</dbReference>
<evidence type="ECO:0000313" key="3">
    <source>
        <dbReference type="Proteomes" id="UP000221024"/>
    </source>
</evidence>
<dbReference type="EMBL" id="PDEP01000001">
    <property type="protein sequence ID" value="PEN09453.1"/>
    <property type="molecule type" value="Genomic_DNA"/>
</dbReference>
<feature type="domain" description="N-acetyltransferase" evidence="1">
    <location>
        <begin position="13"/>
        <end position="100"/>
    </location>
</feature>
<dbReference type="Gene3D" id="3.40.630.30">
    <property type="match status" value="1"/>
</dbReference>
<dbReference type="CDD" id="cd04301">
    <property type="entry name" value="NAT_SF"/>
    <property type="match status" value="1"/>
</dbReference>
<evidence type="ECO:0000259" key="1">
    <source>
        <dbReference type="PROSITE" id="PS51729"/>
    </source>
</evidence>
<dbReference type="InterPro" id="IPR045057">
    <property type="entry name" value="Gcn5-rel_NAT"/>
</dbReference>
<dbReference type="AlphaFoldDB" id="A0A2H3NQD6"/>
<dbReference type="InterPro" id="IPR031165">
    <property type="entry name" value="GNAT_YJDJ"/>
</dbReference>
<dbReference type="PANTHER" id="PTHR31435">
    <property type="entry name" value="PROTEIN NATD1"/>
    <property type="match status" value="1"/>
</dbReference>
<protein>
    <submittedName>
        <fullName evidence="2">GNAT family N-acetyltransferase</fullName>
    </submittedName>
</protein>
<keyword evidence="3" id="KW-1185">Reference proteome</keyword>
<sequence>MSAPIDASALQIEHDEANQRFVAVLDDEGREAVVTYRRLDGQLGLTHTGVPPQYRRQGIAGAMVKHVLEHARNENMTVVPYCSYVVHYINEHPEYKSLLNK</sequence>
<dbReference type="InterPro" id="IPR016181">
    <property type="entry name" value="Acyl_CoA_acyltransferase"/>
</dbReference>
<dbReference type="GO" id="GO:0016740">
    <property type="term" value="F:transferase activity"/>
    <property type="evidence" value="ECO:0007669"/>
    <property type="project" value="UniProtKB-KW"/>
</dbReference>
<name>A0A2H3NQD6_9BACT</name>
<dbReference type="PROSITE" id="PS51729">
    <property type="entry name" value="GNAT_YJDJ"/>
    <property type="match status" value="1"/>
</dbReference>
<reference evidence="2 3" key="1">
    <citation type="submission" date="2017-10" db="EMBL/GenBank/DDBJ databases">
        <title>Draft genome of Longimonas halophila.</title>
        <authorList>
            <person name="Goh K.M."/>
            <person name="Shamsir M.S."/>
            <person name="Lim S.W."/>
        </authorList>
    </citation>
    <scope>NUCLEOTIDE SEQUENCE [LARGE SCALE GENOMIC DNA]</scope>
    <source>
        <strain evidence="2 3">KCTC 42399</strain>
    </source>
</reference>
<proteinExistence type="predicted"/>
<dbReference type="RefSeq" id="WP_098060851.1">
    <property type="nucleotide sequence ID" value="NZ_PDEP01000001.1"/>
</dbReference>
<dbReference type="Proteomes" id="UP000221024">
    <property type="component" value="Unassembled WGS sequence"/>
</dbReference>
<evidence type="ECO:0000313" key="2">
    <source>
        <dbReference type="EMBL" id="PEN09453.1"/>
    </source>
</evidence>